<dbReference type="AlphaFoldDB" id="A0A1M6JW40"/>
<evidence type="ECO:0000256" key="4">
    <source>
        <dbReference type="ARBA" id="ARBA00023172"/>
    </source>
</evidence>
<evidence type="ECO:0000256" key="3">
    <source>
        <dbReference type="ARBA" id="ARBA00022763"/>
    </source>
</evidence>
<feature type="domain" description="DNA replication/recombination mediator RecO N-terminal" evidence="8">
    <location>
        <begin position="1"/>
        <end position="76"/>
    </location>
</feature>
<dbReference type="InterPro" id="IPR022572">
    <property type="entry name" value="DNA_rep/recomb_RecO_N"/>
</dbReference>
<evidence type="ECO:0000256" key="5">
    <source>
        <dbReference type="ARBA" id="ARBA00023204"/>
    </source>
</evidence>
<name>A0A1M6JW40_9BACL</name>
<evidence type="ECO:0000313" key="10">
    <source>
        <dbReference type="Proteomes" id="UP000184016"/>
    </source>
</evidence>
<dbReference type="NCBIfam" id="TIGR00613">
    <property type="entry name" value="reco"/>
    <property type="match status" value="1"/>
</dbReference>
<dbReference type="GO" id="GO:0006302">
    <property type="term" value="P:double-strand break repair"/>
    <property type="evidence" value="ECO:0007669"/>
    <property type="project" value="TreeGrafter"/>
</dbReference>
<dbReference type="Pfam" id="PF11967">
    <property type="entry name" value="RecO_N"/>
    <property type="match status" value="1"/>
</dbReference>
<dbReference type="HAMAP" id="MF_00201">
    <property type="entry name" value="RecO"/>
    <property type="match status" value="1"/>
</dbReference>
<dbReference type="PANTHER" id="PTHR33991:SF1">
    <property type="entry name" value="DNA REPAIR PROTEIN RECO"/>
    <property type="match status" value="1"/>
</dbReference>
<keyword evidence="5 7" id="KW-0234">DNA repair</keyword>
<dbReference type="SUPFAM" id="SSF50249">
    <property type="entry name" value="Nucleic acid-binding proteins"/>
    <property type="match status" value="1"/>
</dbReference>
<dbReference type="Gene3D" id="1.20.1440.120">
    <property type="entry name" value="Recombination protein O, C-terminal domain"/>
    <property type="match status" value="1"/>
</dbReference>
<evidence type="ECO:0000313" key="9">
    <source>
        <dbReference type="EMBL" id="SHJ50868.1"/>
    </source>
</evidence>
<accession>A0A1M6JW40</accession>
<dbReference type="GO" id="GO:0006310">
    <property type="term" value="P:DNA recombination"/>
    <property type="evidence" value="ECO:0007669"/>
    <property type="project" value="UniProtKB-UniRule"/>
</dbReference>
<dbReference type="Gene3D" id="2.40.50.140">
    <property type="entry name" value="Nucleic acid-binding proteins"/>
    <property type="match status" value="1"/>
</dbReference>
<evidence type="ECO:0000256" key="6">
    <source>
        <dbReference type="ARBA" id="ARBA00033409"/>
    </source>
</evidence>
<keyword evidence="10" id="KW-1185">Reference proteome</keyword>
<evidence type="ECO:0000256" key="1">
    <source>
        <dbReference type="ARBA" id="ARBA00007452"/>
    </source>
</evidence>
<dbReference type="Proteomes" id="UP000184016">
    <property type="component" value="Unassembled WGS sequence"/>
</dbReference>
<keyword evidence="3 7" id="KW-0227">DNA damage</keyword>
<evidence type="ECO:0000256" key="2">
    <source>
        <dbReference type="ARBA" id="ARBA00021310"/>
    </source>
</evidence>
<evidence type="ECO:0000256" key="7">
    <source>
        <dbReference type="HAMAP-Rule" id="MF_00201"/>
    </source>
</evidence>
<proteinExistence type="inferred from homology"/>
<comment type="function">
    <text evidence="7">Involved in DNA repair and RecF pathway recombination.</text>
</comment>
<dbReference type="PANTHER" id="PTHR33991">
    <property type="entry name" value="DNA REPAIR PROTEIN RECO"/>
    <property type="match status" value="1"/>
</dbReference>
<dbReference type="InterPro" id="IPR003717">
    <property type="entry name" value="RecO"/>
</dbReference>
<dbReference type="SUPFAM" id="SSF57863">
    <property type="entry name" value="ArfGap/RecO-like zinc finger"/>
    <property type="match status" value="1"/>
</dbReference>
<protein>
    <recommendedName>
        <fullName evidence="2 7">DNA repair protein RecO</fullName>
    </recommendedName>
    <alternativeName>
        <fullName evidence="6 7">Recombination protein O</fullName>
    </alternativeName>
</protein>
<dbReference type="InterPro" id="IPR012340">
    <property type="entry name" value="NA-bd_OB-fold"/>
</dbReference>
<dbReference type="RefSeq" id="WP_072872584.1">
    <property type="nucleotide sequence ID" value="NZ_FRAF01000001.1"/>
</dbReference>
<gene>
    <name evidence="7" type="primary">recO</name>
    <name evidence="9" type="ORF">SAMN05443507_10169</name>
</gene>
<dbReference type="GO" id="GO:0043590">
    <property type="term" value="C:bacterial nucleoid"/>
    <property type="evidence" value="ECO:0007669"/>
    <property type="project" value="TreeGrafter"/>
</dbReference>
<dbReference type="InterPro" id="IPR037278">
    <property type="entry name" value="ARFGAP/RecO"/>
</dbReference>
<dbReference type="Pfam" id="PF02565">
    <property type="entry name" value="RecO_C"/>
    <property type="match status" value="1"/>
</dbReference>
<dbReference type="EMBL" id="FRAF01000001">
    <property type="protein sequence ID" value="SHJ50868.1"/>
    <property type="molecule type" value="Genomic_DNA"/>
</dbReference>
<comment type="similarity">
    <text evidence="1 7">Belongs to the RecO family.</text>
</comment>
<sequence>MQLQLPARVLRSQPYGESHAILQLLSESGTLSAIARGAKKPHSKLRATTHLGSKSIYQMRLGSGMATILQAELLESPKGPQVSVEKAAYAAYFSDLVRLSVPEYPNGNKEPFQVLDRIYDLMENLDESDISMLAMLLEARVLRWSGVAPDVEYCGICGNYLNEDKVDATHGYAERLGQFLCQRCWNSRNPLSGERAIPLSEKELKILRALMWVPIQRLGHLYLSAPIVQNLRRILRYHLSEFAGIRPRSAKILEEILLPLAEGDLDRLTSSFNSSPLRKEDKPSGD</sequence>
<keyword evidence="4 7" id="KW-0233">DNA recombination</keyword>
<dbReference type="STRING" id="1830138.SAMN05443507_10169"/>
<reference evidence="10" key="1">
    <citation type="submission" date="2016-11" db="EMBL/GenBank/DDBJ databases">
        <authorList>
            <person name="Varghese N."/>
            <person name="Submissions S."/>
        </authorList>
    </citation>
    <scope>NUCLEOTIDE SEQUENCE [LARGE SCALE GENOMIC DNA]</scope>
    <source>
        <strain evidence="10">USBA-503</strain>
    </source>
</reference>
<dbReference type="InterPro" id="IPR042242">
    <property type="entry name" value="RecO_C"/>
</dbReference>
<evidence type="ECO:0000259" key="8">
    <source>
        <dbReference type="Pfam" id="PF11967"/>
    </source>
</evidence>
<organism evidence="9 10">
    <name type="scientific">Alicyclobacillus tolerans</name>
    <dbReference type="NCBI Taxonomy" id="90970"/>
    <lineage>
        <taxon>Bacteria</taxon>
        <taxon>Bacillati</taxon>
        <taxon>Bacillota</taxon>
        <taxon>Bacilli</taxon>
        <taxon>Bacillales</taxon>
        <taxon>Alicyclobacillaceae</taxon>
        <taxon>Alicyclobacillus</taxon>
    </lineage>
</organism>